<accession>A0A6H5H0P6</accession>
<organism evidence="1 2">
    <name type="scientific">Nesidiocoris tenuis</name>
    <dbReference type="NCBI Taxonomy" id="355587"/>
    <lineage>
        <taxon>Eukaryota</taxon>
        <taxon>Metazoa</taxon>
        <taxon>Ecdysozoa</taxon>
        <taxon>Arthropoda</taxon>
        <taxon>Hexapoda</taxon>
        <taxon>Insecta</taxon>
        <taxon>Pterygota</taxon>
        <taxon>Neoptera</taxon>
        <taxon>Paraneoptera</taxon>
        <taxon>Hemiptera</taxon>
        <taxon>Heteroptera</taxon>
        <taxon>Panheteroptera</taxon>
        <taxon>Cimicomorpha</taxon>
        <taxon>Miridae</taxon>
        <taxon>Dicyphina</taxon>
        <taxon>Nesidiocoris</taxon>
    </lineage>
</organism>
<gene>
    <name evidence="1" type="ORF">NTEN_LOCUS14135</name>
</gene>
<name>A0A6H5H0P6_9HEMI</name>
<evidence type="ECO:0000313" key="2">
    <source>
        <dbReference type="Proteomes" id="UP000479000"/>
    </source>
</evidence>
<evidence type="ECO:0000313" key="1">
    <source>
        <dbReference type="EMBL" id="CAB0008929.1"/>
    </source>
</evidence>
<keyword evidence="2" id="KW-1185">Reference proteome</keyword>
<proteinExistence type="predicted"/>
<dbReference type="EMBL" id="CADCXU010021152">
    <property type="protein sequence ID" value="CAB0008929.1"/>
    <property type="molecule type" value="Genomic_DNA"/>
</dbReference>
<dbReference type="Proteomes" id="UP000479000">
    <property type="component" value="Unassembled WGS sequence"/>
</dbReference>
<dbReference type="AlphaFoldDB" id="A0A6H5H0P6"/>
<protein>
    <submittedName>
        <fullName evidence="1">Uncharacterized protein</fullName>
    </submittedName>
</protein>
<feature type="non-terminal residue" evidence="1">
    <location>
        <position position="82"/>
    </location>
</feature>
<sequence>MLVIRANRPSLADGLRPKFDSAISRKMRPKSYPHWRSLETKGNSAKVHLRGGNCTGEECRTRISRIRLRIPTDEEILSQGAS</sequence>
<reference evidence="1 2" key="1">
    <citation type="submission" date="2020-02" db="EMBL/GenBank/DDBJ databases">
        <authorList>
            <person name="Ferguson B K."/>
        </authorList>
    </citation>
    <scope>NUCLEOTIDE SEQUENCE [LARGE SCALE GENOMIC DNA]</scope>
</reference>